<dbReference type="EMBL" id="LR904084">
    <property type="protein sequence ID" value="CAD7252565.1"/>
    <property type="molecule type" value="Genomic_DNA"/>
</dbReference>
<keyword evidence="7" id="KW-0812">Transmembrane</keyword>
<feature type="repeat" description="CSPG" evidence="5">
    <location>
        <begin position="1742"/>
        <end position="1837"/>
    </location>
</feature>
<dbReference type="PROSITE" id="PS50025">
    <property type="entry name" value="LAM_G_DOMAIN"/>
    <property type="match status" value="1"/>
</dbReference>
<evidence type="ECO:0000256" key="2">
    <source>
        <dbReference type="ARBA" id="ARBA00022737"/>
    </source>
</evidence>
<dbReference type="PROSITE" id="PS51854">
    <property type="entry name" value="CSPG"/>
    <property type="match status" value="8"/>
</dbReference>
<dbReference type="CDD" id="cd00110">
    <property type="entry name" value="LamG"/>
    <property type="match status" value="1"/>
</dbReference>
<feature type="repeat" description="CSPG" evidence="5">
    <location>
        <begin position="461"/>
        <end position="560"/>
    </location>
</feature>
<keyword evidence="7" id="KW-1133">Transmembrane helix</keyword>
<keyword evidence="7" id="KW-0472">Membrane</keyword>
<feature type="repeat" description="CSPG" evidence="5">
    <location>
        <begin position="335"/>
        <end position="430"/>
    </location>
</feature>
<feature type="repeat" description="CSPG" evidence="5">
    <location>
        <begin position="1153"/>
        <end position="1244"/>
    </location>
</feature>
<evidence type="ECO:0000256" key="3">
    <source>
        <dbReference type="ARBA" id="ARBA00023180"/>
    </source>
</evidence>
<feature type="transmembrane region" description="Helical" evidence="7">
    <location>
        <begin position="2114"/>
        <end position="2134"/>
    </location>
</feature>
<dbReference type="InterPro" id="IPR051561">
    <property type="entry name" value="FRAS1_ECM"/>
</dbReference>
<evidence type="ECO:0000256" key="1">
    <source>
        <dbReference type="ARBA" id="ARBA00022729"/>
    </source>
</evidence>
<comment type="caution">
    <text evidence="4">Lacks conserved residue(s) required for the propagation of feature annotation.</text>
</comment>
<evidence type="ECO:0000256" key="4">
    <source>
        <dbReference type="PROSITE-ProRule" id="PRU00122"/>
    </source>
</evidence>
<organism evidence="9">
    <name type="scientific">Darwinula stevensoni</name>
    <dbReference type="NCBI Taxonomy" id="69355"/>
    <lineage>
        <taxon>Eukaryota</taxon>
        <taxon>Metazoa</taxon>
        <taxon>Ecdysozoa</taxon>
        <taxon>Arthropoda</taxon>
        <taxon>Crustacea</taxon>
        <taxon>Oligostraca</taxon>
        <taxon>Ostracoda</taxon>
        <taxon>Podocopa</taxon>
        <taxon>Podocopida</taxon>
        <taxon>Darwinulocopina</taxon>
        <taxon>Darwinuloidea</taxon>
        <taxon>Darwinulidae</taxon>
        <taxon>Darwinula</taxon>
    </lineage>
</organism>
<dbReference type="EMBL" id="CAJPEV010004567">
    <property type="protein sequence ID" value="CAG0902013.1"/>
    <property type="molecule type" value="Genomic_DNA"/>
</dbReference>
<evidence type="ECO:0000256" key="5">
    <source>
        <dbReference type="PROSITE-ProRule" id="PRU01201"/>
    </source>
</evidence>
<protein>
    <recommendedName>
        <fullName evidence="8">Laminin G domain-containing protein</fullName>
    </recommendedName>
</protein>
<feature type="repeat" description="CSPG" evidence="5">
    <location>
        <begin position="1379"/>
        <end position="1468"/>
    </location>
</feature>
<evidence type="ECO:0000313" key="9">
    <source>
        <dbReference type="EMBL" id="CAD7252565.1"/>
    </source>
</evidence>
<dbReference type="Gene3D" id="2.60.120.200">
    <property type="match status" value="1"/>
</dbReference>
<feature type="domain" description="Laminin G" evidence="8">
    <location>
        <begin position="108"/>
        <end position="281"/>
    </location>
</feature>
<dbReference type="PANTHER" id="PTHR45739:SF12">
    <property type="entry name" value="CHONDROITIN SULFATE PROTEOGLYCAN 4-LIKE ISOFORM X2"/>
    <property type="match status" value="1"/>
</dbReference>
<dbReference type="Pfam" id="PF16184">
    <property type="entry name" value="Cadherin_3"/>
    <property type="match status" value="12"/>
</dbReference>
<feature type="region of interest" description="Disordered" evidence="6">
    <location>
        <begin position="1"/>
        <end position="25"/>
    </location>
</feature>
<evidence type="ECO:0000259" key="8">
    <source>
        <dbReference type="PROSITE" id="PS50025"/>
    </source>
</evidence>
<keyword evidence="1" id="KW-0732">Signal</keyword>
<feature type="repeat" description="CSPG" evidence="5">
    <location>
        <begin position="813"/>
        <end position="907"/>
    </location>
</feature>
<evidence type="ECO:0000256" key="7">
    <source>
        <dbReference type="SAM" id="Phobius"/>
    </source>
</evidence>
<keyword evidence="2" id="KW-0677">Repeat</keyword>
<dbReference type="GO" id="GO:0009653">
    <property type="term" value="P:anatomical structure morphogenesis"/>
    <property type="evidence" value="ECO:0007669"/>
    <property type="project" value="TreeGrafter"/>
</dbReference>
<dbReference type="InterPro" id="IPR039005">
    <property type="entry name" value="CSPG_rpt"/>
</dbReference>
<reference evidence="9" key="1">
    <citation type="submission" date="2020-11" db="EMBL/GenBank/DDBJ databases">
        <authorList>
            <person name="Tran Van P."/>
        </authorList>
    </citation>
    <scope>NUCLEOTIDE SEQUENCE</scope>
</reference>
<evidence type="ECO:0000313" key="10">
    <source>
        <dbReference type="Proteomes" id="UP000677054"/>
    </source>
</evidence>
<dbReference type="Pfam" id="PF02210">
    <property type="entry name" value="Laminin_G_2"/>
    <property type="match status" value="1"/>
</dbReference>
<feature type="repeat" description="CSPG" evidence="5">
    <location>
        <begin position="1485"/>
        <end position="1582"/>
    </location>
</feature>
<proteinExistence type="predicted"/>
<dbReference type="Proteomes" id="UP000677054">
    <property type="component" value="Unassembled WGS sequence"/>
</dbReference>
<dbReference type="PANTHER" id="PTHR45739">
    <property type="entry name" value="MATRIX PROTEIN, PUTATIVE-RELATED"/>
    <property type="match status" value="1"/>
</dbReference>
<keyword evidence="3" id="KW-0325">Glycoprotein</keyword>
<feature type="repeat" description="CSPG" evidence="5">
    <location>
        <begin position="1041"/>
        <end position="1130"/>
    </location>
</feature>
<dbReference type="InterPro" id="IPR001791">
    <property type="entry name" value="Laminin_G"/>
</dbReference>
<evidence type="ECO:0000256" key="6">
    <source>
        <dbReference type="SAM" id="MobiDB-lite"/>
    </source>
</evidence>
<dbReference type="SUPFAM" id="SSF49899">
    <property type="entry name" value="Concanavalin A-like lectins/glucanases"/>
    <property type="match status" value="1"/>
</dbReference>
<gene>
    <name evidence="9" type="ORF">DSTB1V02_LOCUS12323</name>
</gene>
<dbReference type="OrthoDB" id="430044at2759"/>
<accession>A0A7R9AE51</accession>
<keyword evidence="10" id="KW-1185">Reference proteome</keyword>
<dbReference type="SMART" id="SM00282">
    <property type="entry name" value="LamG"/>
    <property type="match status" value="1"/>
</dbReference>
<sequence>MAPRTETADVPGDRGRTCLPASPSDRGNRRLRLPGRFFELNIYHGLYVGGTGNFKELFLGNLPNFRGCVEEVVYNDIHVFVHARSHLGDAEIYRVTWDCSEEFAASRDHPMSLVEDTAFLTARVSIPRIGGGMSFDLKSQASDAVLFYCSGPTTDYVAVELVKGRIRLTFDNGNGKVTIGSEVNVNDGLWHAVRVHFSLAYGEVSVDDVPTSVRPPSGAKKHLDLSEDIYVGGMELNMLTKAVKRGIGVKSLQGCLRYLVVDGRSVSLLDAVVTQGMKAGCVWDYPCLRQPCIPSATCTQQGQDSFRCECGSPPCVKGDPGTPYSVFTKTTLPQDFEIISLKAVSVKEGTSSLVTTDHMGIAFDYHKFGIRESGIMFHVMDPPKHGVLRASIWIHPQDSMFTLLDVQGDRVSYQHDGSEHHQDSIAFEIEFLASNQFILPAYLQARQRFALHVDVSPVNDPPRLDPSSEKVFKLAVNTAKLLTRRHLFATDPDDRVSDLKFTVLSLQSDSKEVGRSYVQNNLLPGTPIREFSQEDVDKDLIAFVHQGEKVENLRLGLKLSDATEVGETLVIRILPFPLEMEILNNTGCELVHESPVVLTHENLTLTTNAEDQDLELRIDIVQDVKYGEVQRLRSTGSWHKVNHFTRKQLEKGKIRYLHLQGTPETDEFKFRLTVSGNAVPAKEHVFTFTFVHMTIKLERQEELVLDGRAQGTITNGHLLAVTFPHQSLPHAIVFRLLSQPKFGDLTMESGSEFRALRAGDNFTQLHINDERILYTMKQKAYSPVYDDFRFQVCVQGREDQERTFTVFHDPGRDGFIEVLETLEVLEGSSQPISRHFLWLETLEIRDMKYNVTKPPSHGVLHVLDPGLSQPERTNVTGFTSEEVGRGQVLYSHLGSETETDSFHFLAAGARDPSQFLYLGTFHIRILLRNDNAPVRVVNRVFQVVARSEKLLTGRDLRYSDPDKGTLLSQIRYRRDSSPHGTFHFVHDKATEIYSFTQQDINDLKVLYRHRSEENADQVMFWVSDGEFQTQGLLEIRASPPFVQVANNTGMILPRGSTVSLRSENLSALTNVNVLENGTIYAITRLPKFGRMIKDDVPIKEFRESDLRSGTVEFEHDGSPSAEDSFQFRVSVPNNVTTDGIFIFRIYPESYWEPLEVVNSKTLFVGEEEVGTITPSLLLVSHPNIPPSEITFTVIKEPEFGFLRNGGTKEEGIRVFDQSLINEGRLEYLPTDPDSGEDFFVLNVTNGITDLGRNVLFKILIIPKVINFQAKDIQVSEGEAVKLNSEDIFVTSEYYRERITEFVVREKPRHGTIMMESNKQERTKVDAFSPAQLRDGIVQYMHDGSESTEDKLMMVARTEEGKESPLTPFIFRIRAVNDEKPGVVNNTGGNVWEGGNLTISPSMLGAVDEDSVAGNVTFLLASVYGGYLHGADGGPPLEIFTQEEINRGRVRFSHQGGTEAGFRFRVTDGDFVSPEAFFNVTVHSLQLRLSSLETLKVFPMMTAPLSPSHLCVSSNDPWGDRDVTFQVTIPPRLGRILVASGEEKLEDADTFTQSQINASRVMYQHLQPLREFRAGDEVVLRGWNPHGRPLEGIKLSVEISLAGESPDGLQRFLNLSEVAVSEGGETCLGGANLDIRGIVAFIQGYRRQVSMPMSQEPGFVIRVVSFPSHGVLLFRGLNQSSPFAFGQEDVDSGQICYRHDHSDTLRDEIGISLYMVTSQTRDDDLWLMNGTLNVTIWPINDQPFRLETLAPSMDAVEGQIQLIRREKLLVTDPDTEPGSIVFEVLQAPKMGKLALTLRGDKEAWRFTQSDIDEGRLVYSHDRSARGRLEPDSFHFKVSDGKFPPIYDRMHVNIRPLTLEMANNSPIIIRQASTVAYLENTSIAAVTNGDPDKIYFNITREPFHGSMFLNDERTDSFGQSHIDGRRVFYMQTNLSVSWDSFEATVRNEHRMLPPTLFNITVAPLVDLRPFNFTFGQQLPLTTDLMSAGRLAEITGSAPVFRVLRRPTLTRLKVVQKRPSRAIKTQLVFSQQDLEERRVYLIGKKQGAPIITSMVDSWDYLLVARDVQPAYGTVKFLVHPEARKEEGQMTPSINSVVDNHDQAVLVRTGPQITKDSWLIASIVSGVVILAVFIIIGIKCTMRRKQIQAIRRQQQKEQEHQFKTSSLYFNGDVTDFDNMSLPHPYEMGTLPRSYCDYPSSPRIIRAYKGQGPRSFSSDTESACQELGGSSNIPQCKVTPLCSGDVSGNPNCDIPGCSEECCSDPDHLGFKPSNPMLRKNQYWV</sequence>
<name>A0A7R9AE51_9CRUS</name>
<dbReference type="InterPro" id="IPR013320">
    <property type="entry name" value="ConA-like_dom_sf"/>
</dbReference>